<comment type="caution">
    <text evidence="10">The sequence shown here is derived from an EMBL/GenBank/DDBJ whole genome shotgun (WGS) entry which is preliminary data.</text>
</comment>
<keyword evidence="11" id="KW-1185">Reference proteome</keyword>
<feature type="domain" description="ABC transporter" evidence="8">
    <location>
        <begin position="343"/>
        <end position="578"/>
    </location>
</feature>
<evidence type="ECO:0000256" key="7">
    <source>
        <dbReference type="SAM" id="Phobius"/>
    </source>
</evidence>
<dbReference type="Gene3D" id="1.20.1560.10">
    <property type="entry name" value="ABC transporter type 1, transmembrane domain"/>
    <property type="match status" value="1"/>
</dbReference>
<dbReference type="InterPro" id="IPR027417">
    <property type="entry name" value="P-loop_NTPase"/>
</dbReference>
<proteinExistence type="predicted"/>
<reference evidence="10 11" key="1">
    <citation type="submission" date="2021-03" db="EMBL/GenBank/DDBJ databases">
        <title>Actinomadura violae sp. nov., isolated from lichen in Thailand.</title>
        <authorList>
            <person name="Kanchanasin P."/>
            <person name="Saeng-In P."/>
            <person name="Phongsopitanun W."/>
            <person name="Yuki M."/>
            <person name="Kudo T."/>
            <person name="Ohkuma M."/>
            <person name="Tanasupawat S."/>
        </authorList>
    </citation>
    <scope>NUCLEOTIDE SEQUENCE [LARGE SCALE GENOMIC DNA]</scope>
    <source>
        <strain evidence="10 11">LCR2-06</strain>
    </source>
</reference>
<gene>
    <name evidence="10" type="ORF">J4709_04840</name>
</gene>
<feature type="transmembrane region" description="Helical" evidence="7">
    <location>
        <begin position="137"/>
        <end position="160"/>
    </location>
</feature>
<evidence type="ECO:0000256" key="4">
    <source>
        <dbReference type="ARBA" id="ARBA00022840"/>
    </source>
</evidence>
<sequence length="586" mass="61974">MPPGGARGRPVLAGLLRAFLRPYSRQSGLVVVLLAVQAAGNLYLPDLNADIIDHGVVDGDVGHILRAGGLMLGIVLALGGVSIATVYVAARVSMGAGADLRAAVYTRVRSFSAGEMDRFGVPSLITRNVNDVQQVQLFLMSLPVLVVAVIMSAGAVVMAVRESARLSLLLAVTVPVLALVVGVLLAVLVPLARSVQDRYDGMTLMLREQITGVRVIRAFVRTDAERDRFEEANAGMTATMLRANRIFAMTMPAVLIIANLSSVAVIWFGGRLVDGGAMPVGNLTAFLVYILQILVYALTAVTVVVLLPRAVAGAERIQEVLSTVPAIRDPARPVVPDRVTGAVEFRGVAFGYPGGERPVLTDLTFELRPGRVSAIIGGTGSGKTTLINLIPRFFDATAGTVLVDGTDVREQEAEALWAGIGLVPQTSFLFGGTVAGNLRFGMPDATDERLWRALDVAQARDFVAALPGGLDAPVDQGGTNLSGGQRQRLSIARALVRRPRLYLFDDCFSALDTGTDARLRAALRAETRDAAVVIAAQRVSTIMHADQIIVLDGGAVAGIGTHRRLLAGCEPYREIVASQLGAEAVR</sequence>
<dbReference type="Proteomes" id="UP000680206">
    <property type="component" value="Unassembled WGS sequence"/>
</dbReference>
<keyword evidence="5 7" id="KW-1133">Transmembrane helix</keyword>
<evidence type="ECO:0000259" key="9">
    <source>
        <dbReference type="PROSITE" id="PS50929"/>
    </source>
</evidence>
<dbReference type="PROSITE" id="PS50893">
    <property type="entry name" value="ABC_TRANSPORTER_2"/>
    <property type="match status" value="1"/>
</dbReference>
<dbReference type="SUPFAM" id="SSF90123">
    <property type="entry name" value="ABC transporter transmembrane region"/>
    <property type="match status" value="1"/>
</dbReference>
<dbReference type="Gene3D" id="3.40.50.300">
    <property type="entry name" value="P-loop containing nucleotide triphosphate hydrolases"/>
    <property type="match status" value="1"/>
</dbReference>
<feature type="transmembrane region" description="Helical" evidence="7">
    <location>
        <begin position="64"/>
        <end position="90"/>
    </location>
</feature>
<feature type="domain" description="ABC transmembrane type-1" evidence="9">
    <location>
        <begin position="29"/>
        <end position="309"/>
    </location>
</feature>
<dbReference type="PROSITE" id="PS00211">
    <property type="entry name" value="ABC_TRANSPORTER_1"/>
    <property type="match status" value="1"/>
</dbReference>
<dbReference type="PROSITE" id="PS50929">
    <property type="entry name" value="ABC_TM1F"/>
    <property type="match status" value="1"/>
</dbReference>
<feature type="transmembrane region" description="Helical" evidence="7">
    <location>
        <begin position="166"/>
        <end position="192"/>
    </location>
</feature>
<protein>
    <submittedName>
        <fullName evidence="10">ABC transporter ATP-binding protein</fullName>
    </submittedName>
</protein>
<keyword evidence="4 10" id="KW-0067">ATP-binding</keyword>
<keyword evidence="6 7" id="KW-0472">Membrane</keyword>
<dbReference type="InterPro" id="IPR011527">
    <property type="entry name" value="ABC1_TM_dom"/>
</dbReference>
<evidence type="ECO:0000256" key="6">
    <source>
        <dbReference type="ARBA" id="ARBA00023136"/>
    </source>
</evidence>
<evidence type="ECO:0000256" key="1">
    <source>
        <dbReference type="ARBA" id="ARBA00004651"/>
    </source>
</evidence>
<evidence type="ECO:0000313" key="11">
    <source>
        <dbReference type="Proteomes" id="UP000680206"/>
    </source>
</evidence>
<feature type="transmembrane region" description="Helical" evidence="7">
    <location>
        <begin position="27"/>
        <end position="44"/>
    </location>
</feature>
<accession>A0ABS3RJK4</accession>
<organism evidence="10 11">
    <name type="scientific">Actinomadura violacea</name>
    <dbReference type="NCBI Taxonomy" id="2819934"/>
    <lineage>
        <taxon>Bacteria</taxon>
        <taxon>Bacillati</taxon>
        <taxon>Actinomycetota</taxon>
        <taxon>Actinomycetes</taxon>
        <taxon>Streptosporangiales</taxon>
        <taxon>Thermomonosporaceae</taxon>
        <taxon>Actinomadura</taxon>
    </lineage>
</organism>
<evidence type="ECO:0000313" key="10">
    <source>
        <dbReference type="EMBL" id="MBO2456919.1"/>
    </source>
</evidence>
<dbReference type="InterPro" id="IPR039421">
    <property type="entry name" value="Type_1_exporter"/>
</dbReference>
<comment type="subcellular location">
    <subcellularLocation>
        <location evidence="1">Cell membrane</location>
        <topology evidence="1">Multi-pass membrane protein</topology>
    </subcellularLocation>
</comment>
<dbReference type="CDD" id="cd18548">
    <property type="entry name" value="ABC_6TM_Tm287_like"/>
    <property type="match status" value="1"/>
</dbReference>
<dbReference type="RefSeq" id="WP_208237377.1">
    <property type="nucleotide sequence ID" value="NZ_JAGEPF010000003.1"/>
</dbReference>
<feature type="transmembrane region" description="Helical" evidence="7">
    <location>
        <begin position="246"/>
        <end position="268"/>
    </location>
</feature>
<dbReference type="SUPFAM" id="SSF52540">
    <property type="entry name" value="P-loop containing nucleoside triphosphate hydrolases"/>
    <property type="match status" value="1"/>
</dbReference>
<dbReference type="GO" id="GO:0005524">
    <property type="term" value="F:ATP binding"/>
    <property type="evidence" value="ECO:0007669"/>
    <property type="project" value="UniProtKB-KW"/>
</dbReference>
<keyword evidence="2 7" id="KW-0812">Transmembrane</keyword>
<evidence type="ECO:0000259" key="8">
    <source>
        <dbReference type="PROSITE" id="PS50893"/>
    </source>
</evidence>
<dbReference type="SMART" id="SM00382">
    <property type="entry name" value="AAA"/>
    <property type="match status" value="1"/>
</dbReference>
<dbReference type="PANTHER" id="PTHR43394">
    <property type="entry name" value="ATP-DEPENDENT PERMEASE MDL1, MITOCHONDRIAL"/>
    <property type="match status" value="1"/>
</dbReference>
<evidence type="ECO:0000256" key="2">
    <source>
        <dbReference type="ARBA" id="ARBA00022692"/>
    </source>
</evidence>
<dbReference type="Pfam" id="PF00005">
    <property type="entry name" value="ABC_tran"/>
    <property type="match status" value="1"/>
</dbReference>
<evidence type="ECO:0000256" key="5">
    <source>
        <dbReference type="ARBA" id="ARBA00022989"/>
    </source>
</evidence>
<name>A0ABS3RJK4_9ACTN</name>
<evidence type="ECO:0000256" key="3">
    <source>
        <dbReference type="ARBA" id="ARBA00022741"/>
    </source>
</evidence>
<dbReference type="PANTHER" id="PTHR43394:SF1">
    <property type="entry name" value="ATP-BINDING CASSETTE SUB-FAMILY B MEMBER 10, MITOCHONDRIAL"/>
    <property type="match status" value="1"/>
</dbReference>
<dbReference type="InterPro" id="IPR003439">
    <property type="entry name" value="ABC_transporter-like_ATP-bd"/>
</dbReference>
<dbReference type="InterPro" id="IPR017871">
    <property type="entry name" value="ABC_transporter-like_CS"/>
</dbReference>
<feature type="transmembrane region" description="Helical" evidence="7">
    <location>
        <begin position="288"/>
        <end position="307"/>
    </location>
</feature>
<dbReference type="InterPro" id="IPR003593">
    <property type="entry name" value="AAA+_ATPase"/>
</dbReference>
<dbReference type="Pfam" id="PF00664">
    <property type="entry name" value="ABC_membrane"/>
    <property type="match status" value="1"/>
</dbReference>
<dbReference type="EMBL" id="JAGEPF010000003">
    <property type="protein sequence ID" value="MBO2456919.1"/>
    <property type="molecule type" value="Genomic_DNA"/>
</dbReference>
<dbReference type="InterPro" id="IPR036640">
    <property type="entry name" value="ABC1_TM_sf"/>
</dbReference>
<keyword evidence="3" id="KW-0547">Nucleotide-binding</keyword>